<reference evidence="2" key="1">
    <citation type="journal article" date="2019" name="Int. J. Syst. Evol. Microbiol.">
        <title>The Global Catalogue of Microorganisms (GCM) 10K type strain sequencing project: providing services to taxonomists for standard genome sequencing and annotation.</title>
        <authorList>
            <consortium name="The Broad Institute Genomics Platform"/>
            <consortium name="The Broad Institute Genome Sequencing Center for Infectious Disease"/>
            <person name="Wu L."/>
            <person name="Ma J."/>
        </authorList>
    </citation>
    <scope>NUCLEOTIDE SEQUENCE [LARGE SCALE GENOMIC DNA]</scope>
    <source>
        <strain evidence="2">JCM 17917</strain>
    </source>
</reference>
<dbReference type="EMBL" id="BAABGX010000001">
    <property type="protein sequence ID" value="GAA4299368.1"/>
    <property type="molecule type" value="Genomic_DNA"/>
</dbReference>
<organism evidence="1 2">
    <name type="scientific">Nibribacter koreensis</name>
    <dbReference type="NCBI Taxonomy" id="1084519"/>
    <lineage>
        <taxon>Bacteria</taxon>
        <taxon>Pseudomonadati</taxon>
        <taxon>Bacteroidota</taxon>
        <taxon>Cytophagia</taxon>
        <taxon>Cytophagales</taxon>
        <taxon>Hymenobacteraceae</taxon>
        <taxon>Nibribacter</taxon>
    </lineage>
</organism>
<gene>
    <name evidence="1" type="ORF">GCM10023183_08510</name>
</gene>
<protein>
    <submittedName>
        <fullName evidence="1">Uncharacterized protein</fullName>
    </submittedName>
</protein>
<proteinExistence type="predicted"/>
<dbReference type="Proteomes" id="UP001501844">
    <property type="component" value="Unassembled WGS sequence"/>
</dbReference>
<name>A0ABP8FAZ5_9BACT</name>
<accession>A0ABP8FAZ5</accession>
<evidence type="ECO:0000313" key="2">
    <source>
        <dbReference type="Proteomes" id="UP001501844"/>
    </source>
</evidence>
<comment type="caution">
    <text evidence="1">The sequence shown here is derived from an EMBL/GenBank/DDBJ whole genome shotgun (WGS) entry which is preliminary data.</text>
</comment>
<keyword evidence="2" id="KW-1185">Reference proteome</keyword>
<evidence type="ECO:0000313" key="1">
    <source>
        <dbReference type="EMBL" id="GAA4299368.1"/>
    </source>
</evidence>
<sequence>MLNGPNHTANLYDGRVYEMTGAGCKDTELQEWLRKTNRKSVKVLRPEEFELVERPKRYDHFGLVQMLFQLVKWWLKKKLGLDIGGTWNGRDGVPMPESVAVCTKYSALCAKRPNPHLYTPEAFLNDPSMELVGEFSTRQGVGIVSGSLPIETKRQPA</sequence>